<protein>
    <submittedName>
        <fullName evidence="3">Unannotated protein</fullName>
    </submittedName>
</protein>
<proteinExistence type="predicted"/>
<dbReference type="EMBL" id="CAFBME010000017">
    <property type="protein sequence ID" value="CAB4890625.1"/>
    <property type="molecule type" value="Genomic_DNA"/>
</dbReference>
<dbReference type="EMBL" id="CAEZUD010000028">
    <property type="protein sequence ID" value="CAB4590384.1"/>
    <property type="molecule type" value="Genomic_DNA"/>
</dbReference>
<reference evidence="3" key="1">
    <citation type="submission" date="2020-05" db="EMBL/GenBank/DDBJ databases">
        <authorList>
            <person name="Chiriac C."/>
            <person name="Salcher M."/>
            <person name="Ghai R."/>
            <person name="Kavagutti S V."/>
        </authorList>
    </citation>
    <scope>NUCLEOTIDE SEQUENCE</scope>
</reference>
<organism evidence="3">
    <name type="scientific">freshwater metagenome</name>
    <dbReference type="NCBI Taxonomy" id="449393"/>
    <lineage>
        <taxon>unclassified sequences</taxon>
        <taxon>metagenomes</taxon>
        <taxon>ecological metagenomes</taxon>
    </lineage>
</organism>
<sequence>MSQEAKRFFAVMDESISQNGEFLIYVISAAIFKEPRFAVEKVFREFLAQAQIFKTSYLADRKRFARIMSALKWNLKHAEMNISSWDSGNLLNQEMSRQFCLAKLLVTLQGQGVSRCIMDSRENPNAFDPQGPNKRDLHTLNYLREELLLSNRIELIHLRDDQLKLIGCADLISWVTRKHLLGEESSFWDVVSPKSLLI</sequence>
<dbReference type="EMBL" id="CAEZSC010000022">
    <property type="protein sequence ID" value="CAB4533014.1"/>
    <property type="molecule type" value="Genomic_DNA"/>
</dbReference>
<dbReference type="AlphaFoldDB" id="A0A6J6HU78"/>
<gene>
    <name evidence="1" type="ORF">UFOPK1380_00526</name>
    <name evidence="2" type="ORF">UFOPK1778_00663</name>
    <name evidence="3" type="ORF">UFOPK1863_00720</name>
    <name evidence="4" type="ORF">UFOPK2689_01011</name>
    <name evidence="5" type="ORF">UFOPK3555_00313</name>
</gene>
<evidence type="ECO:0000313" key="5">
    <source>
        <dbReference type="EMBL" id="CAB4890625.1"/>
    </source>
</evidence>
<evidence type="ECO:0000313" key="2">
    <source>
        <dbReference type="EMBL" id="CAB4590384.1"/>
    </source>
</evidence>
<dbReference type="EMBL" id="CAEZUY010000062">
    <property type="protein sequence ID" value="CAB4616133.1"/>
    <property type="molecule type" value="Genomic_DNA"/>
</dbReference>
<evidence type="ECO:0000313" key="3">
    <source>
        <dbReference type="EMBL" id="CAB4616133.1"/>
    </source>
</evidence>
<dbReference type="EMBL" id="CAEZYL010000074">
    <property type="protein sequence ID" value="CAB4727965.1"/>
    <property type="molecule type" value="Genomic_DNA"/>
</dbReference>
<evidence type="ECO:0000313" key="1">
    <source>
        <dbReference type="EMBL" id="CAB4533014.1"/>
    </source>
</evidence>
<name>A0A6J6HU78_9ZZZZ</name>
<accession>A0A6J6HU78</accession>
<evidence type="ECO:0000313" key="4">
    <source>
        <dbReference type="EMBL" id="CAB4727965.1"/>
    </source>
</evidence>